<dbReference type="EMBL" id="JBBNAG010000003">
    <property type="protein sequence ID" value="KAK9148415.1"/>
    <property type="molecule type" value="Genomic_DNA"/>
</dbReference>
<proteinExistence type="predicted"/>
<evidence type="ECO:0000313" key="3">
    <source>
        <dbReference type="Proteomes" id="UP001419268"/>
    </source>
</evidence>
<evidence type="ECO:0000256" key="1">
    <source>
        <dbReference type="SAM" id="MobiDB-lite"/>
    </source>
</evidence>
<gene>
    <name evidence="2" type="ORF">Scep_007172</name>
</gene>
<feature type="compositionally biased region" description="Low complexity" evidence="1">
    <location>
        <begin position="48"/>
        <end position="61"/>
    </location>
</feature>
<organism evidence="2 3">
    <name type="scientific">Stephania cephalantha</name>
    <dbReference type="NCBI Taxonomy" id="152367"/>
    <lineage>
        <taxon>Eukaryota</taxon>
        <taxon>Viridiplantae</taxon>
        <taxon>Streptophyta</taxon>
        <taxon>Embryophyta</taxon>
        <taxon>Tracheophyta</taxon>
        <taxon>Spermatophyta</taxon>
        <taxon>Magnoliopsida</taxon>
        <taxon>Ranunculales</taxon>
        <taxon>Menispermaceae</taxon>
        <taxon>Menispermoideae</taxon>
        <taxon>Cissampelideae</taxon>
        <taxon>Stephania</taxon>
    </lineage>
</organism>
<reference evidence="2 3" key="1">
    <citation type="submission" date="2024-01" db="EMBL/GenBank/DDBJ databases">
        <title>Genome assemblies of Stephania.</title>
        <authorList>
            <person name="Yang L."/>
        </authorList>
    </citation>
    <scope>NUCLEOTIDE SEQUENCE [LARGE SCALE GENOMIC DNA]</scope>
    <source>
        <strain evidence="2">JXDWG</strain>
        <tissue evidence="2">Leaf</tissue>
    </source>
</reference>
<keyword evidence="3" id="KW-1185">Reference proteome</keyword>
<protein>
    <submittedName>
        <fullName evidence="2">Uncharacterized protein</fullName>
    </submittedName>
</protein>
<feature type="compositionally biased region" description="Gly residues" evidence="1">
    <location>
        <begin position="105"/>
        <end position="118"/>
    </location>
</feature>
<feature type="region of interest" description="Disordered" evidence="1">
    <location>
        <begin position="188"/>
        <end position="222"/>
    </location>
</feature>
<dbReference type="AlphaFoldDB" id="A0AAP0KAL4"/>
<dbReference type="Proteomes" id="UP001419268">
    <property type="component" value="Unassembled WGS sequence"/>
</dbReference>
<feature type="compositionally biased region" description="Basic and acidic residues" evidence="1">
    <location>
        <begin position="30"/>
        <end position="42"/>
    </location>
</feature>
<sequence>MSTHTGNPDHNIYGHNTFATQVPKPHPGGLRREAERERDATVGKRPAAELPAAAPELAEAAGSARQCSASGGESTAARAAVASQQLRDGEAKLGSSATLQRQRRGVGGGTGDSDGGGDQPADSDRGSRYSGGRRLAVRQWLRGADGGQELGSCAARRTAARRGSDGAAKGWIDSDGARARRRDATLWDGGQRSRWWSTRPASSAGRRRSSGGGAAGGAARRRRRSCGADGAVVALSAGRMRDFDEIATTRWRAGRQGPRPKPEVLMVVCRYIPIECTLGLLSGSMDAS</sequence>
<comment type="caution">
    <text evidence="2">The sequence shown here is derived from an EMBL/GenBank/DDBJ whole genome shotgun (WGS) entry which is preliminary data.</text>
</comment>
<evidence type="ECO:0000313" key="2">
    <source>
        <dbReference type="EMBL" id="KAK9148415.1"/>
    </source>
</evidence>
<feature type="region of interest" description="Disordered" evidence="1">
    <location>
        <begin position="1"/>
        <end position="131"/>
    </location>
</feature>
<name>A0AAP0KAL4_9MAGN</name>
<accession>A0AAP0KAL4</accession>